<comment type="caution">
    <text evidence="1">The sequence shown here is derived from an EMBL/GenBank/DDBJ whole genome shotgun (WGS) entry which is preliminary data.</text>
</comment>
<dbReference type="EMBL" id="PPTA01000002">
    <property type="protein sequence ID" value="TFB06164.1"/>
    <property type="molecule type" value="Genomic_DNA"/>
</dbReference>
<name>A0ABY2HEW1_9HYPO</name>
<protein>
    <submittedName>
        <fullName evidence="1">Uncharacterized protein</fullName>
    </submittedName>
</protein>
<organism evidence="1 2">
    <name type="scientific">Trichoderma ghanense</name>
    <dbReference type="NCBI Taxonomy" id="65468"/>
    <lineage>
        <taxon>Eukaryota</taxon>
        <taxon>Fungi</taxon>
        <taxon>Dikarya</taxon>
        <taxon>Ascomycota</taxon>
        <taxon>Pezizomycotina</taxon>
        <taxon>Sordariomycetes</taxon>
        <taxon>Hypocreomycetidae</taxon>
        <taxon>Hypocreales</taxon>
        <taxon>Hypocreaceae</taxon>
        <taxon>Trichoderma</taxon>
    </lineage>
</organism>
<reference evidence="1 2" key="1">
    <citation type="submission" date="2018-01" db="EMBL/GenBank/DDBJ databases">
        <title>Genome characterization of the sugarcane-associated fungus Trichoderma ghanense CCMA-1212 and their application in lignocelulose bioconversion.</title>
        <authorList>
            <person name="Steindorff A.S."/>
            <person name="Mendes T.D."/>
            <person name="Vilela E.S.D."/>
            <person name="Rodrigues D.S."/>
            <person name="Formighieri E.F."/>
            <person name="Melo I.S."/>
            <person name="Favaro L.C.L."/>
        </authorList>
    </citation>
    <scope>NUCLEOTIDE SEQUENCE [LARGE SCALE GENOMIC DNA]</scope>
    <source>
        <strain evidence="1 2">CCMA-1212</strain>
    </source>
</reference>
<keyword evidence="2" id="KW-1185">Reference proteome</keyword>
<gene>
    <name evidence="1" type="ORF">CCMA1212_001653</name>
</gene>
<evidence type="ECO:0000313" key="2">
    <source>
        <dbReference type="Proteomes" id="UP001642720"/>
    </source>
</evidence>
<proteinExistence type="predicted"/>
<dbReference type="RefSeq" id="XP_073562365.1">
    <property type="nucleotide sequence ID" value="XM_073699071.1"/>
</dbReference>
<sequence>MKLVASIFEFRTKQWRPPCYHRWHGGRLERLPAEGWGASASEYQSWAPPSTREWAPKFTPIAAVLSGAISLPRHGPLARVANRLPRRHCSSRTLPALFWNRRRSWREIEAGNRVKGLALQGRKPGNIGRMEARPVGHETFQKLHGLGLRNAQLALPKPFMDDKSYLR</sequence>
<dbReference type="Proteomes" id="UP001642720">
    <property type="component" value="Unassembled WGS sequence"/>
</dbReference>
<dbReference type="GeneID" id="300573521"/>
<accession>A0ABY2HEW1</accession>
<evidence type="ECO:0000313" key="1">
    <source>
        <dbReference type="EMBL" id="TFB06164.1"/>
    </source>
</evidence>